<dbReference type="InParanoid" id="A0A165J1F0"/>
<evidence type="ECO:0000313" key="3">
    <source>
        <dbReference type="Proteomes" id="UP000076842"/>
    </source>
</evidence>
<dbReference type="PANTHER" id="PTHR19303">
    <property type="entry name" value="TRANSPOSON"/>
    <property type="match status" value="1"/>
</dbReference>
<feature type="non-terminal residue" evidence="2">
    <location>
        <position position="152"/>
    </location>
</feature>
<reference evidence="2 3" key="1">
    <citation type="journal article" date="2016" name="Mol. Biol. Evol.">
        <title>Comparative Genomics of Early-Diverging Mushroom-Forming Fungi Provides Insights into the Origins of Lignocellulose Decay Capabilities.</title>
        <authorList>
            <person name="Nagy L.G."/>
            <person name="Riley R."/>
            <person name="Tritt A."/>
            <person name="Adam C."/>
            <person name="Daum C."/>
            <person name="Floudas D."/>
            <person name="Sun H."/>
            <person name="Yadav J.S."/>
            <person name="Pangilinan J."/>
            <person name="Larsson K.H."/>
            <person name="Matsuura K."/>
            <person name="Barry K."/>
            <person name="Labutti K."/>
            <person name="Kuo R."/>
            <person name="Ohm R.A."/>
            <person name="Bhattacharya S.S."/>
            <person name="Shirouzu T."/>
            <person name="Yoshinaga Y."/>
            <person name="Martin F.M."/>
            <person name="Grigoriev I.V."/>
            <person name="Hibbett D.S."/>
        </authorList>
    </citation>
    <scope>NUCLEOTIDE SEQUENCE [LARGE SCALE GENOMIC DNA]</scope>
    <source>
        <strain evidence="2 3">HHB12733</strain>
    </source>
</reference>
<dbReference type="Proteomes" id="UP000076842">
    <property type="component" value="Unassembled WGS sequence"/>
</dbReference>
<organism evidence="2 3">
    <name type="scientific">Calocera cornea HHB12733</name>
    <dbReference type="NCBI Taxonomy" id="1353952"/>
    <lineage>
        <taxon>Eukaryota</taxon>
        <taxon>Fungi</taxon>
        <taxon>Dikarya</taxon>
        <taxon>Basidiomycota</taxon>
        <taxon>Agaricomycotina</taxon>
        <taxon>Dacrymycetes</taxon>
        <taxon>Dacrymycetales</taxon>
        <taxon>Dacrymycetaceae</taxon>
        <taxon>Calocera</taxon>
    </lineage>
</organism>
<dbReference type="PANTHER" id="PTHR19303:SF73">
    <property type="entry name" value="PROTEIN PDC2"/>
    <property type="match status" value="1"/>
</dbReference>
<accession>A0A165J1F0</accession>
<dbReference type="Pfam" id="PF03184">
    <property type="entry name" value="DDE_1"/>
    <property type="match status" value="1"/>
</dbReference>
<sequence>MSGIEPEQFLKCSNGWLASFKRQHGLKQHTFHGEAGAVKETNIEQARTHLKAITDGYHPCDIFNMDKTGLFGRMPPDRGLATHRMSGLKSEKTRLSYTFTVNALGTERLPPLIIGKSARPICFGRKSLRIGPYFYDYWWTKKAWMTGEIFDQ</sequence>
<name>A0A165J1F0_9BASI</name>
<evidence type="ECO:0000259" key="1">
    <source>
        <dbReference type="Pfam" id="PF03184"/>
    </source>
</evidence>
<feature type="domain" description="DDE-1" evidence="1">
    <location>
        <begin position="92"/>
        <end position="151"/>
    </location>
</feature>
<proteinExistence type="predicted"/>
<dbReference type="EMBL" id="KV423924">
    <property type="protein sequence ID" value="KZT61244.1"/>
    <property type="molecule type" value="Genomic_DNA"/>
</dbReference>
<gene>
    <name evidence="2" type="ORF">CALCODRAFT_527353</name>
</gene>
<dbReference type="InterPro" id="IPR004875">
    <property type="entry name" value="DDE_SF_endonuclease_dom"/>
</dbReference>
<dbReference type="STRING" id="1353952.A0A165J1F0"/>
<dbReference type="InterPro" id="IPR050863">
    <property type="entry name" value="CenT-Element_Derived"/>
</dbReference>
<dbReference type="GO" id="GO:0003677">
    <property type="term" value="F:DNA binding"/>
    <property type="evidence" value="ECO:0007669"/>
    <property type="project" value="TreeGrafter"/>
</dbReference>
<protein>
    <submittedName>
        <fullName evidence="2">DDE-domain-containing protein</fullName>
    </submittedName>
</protein>
<dbReference type="GO" id="GO:0005634">
    <property type="term" value="C:nucleus"/>
    <property type="evidence" value="ECO:0007669"/>
    <property type="project" value="TreeGrafter"/>
</dbReference>
<keyword evidence="3" id="KW-1185">Reference proteome</keyword>
<evidence type="ECO:0000313" key="2">
    <source>
        <dbReference type="EMBL" id="KZT61244.1"/>
    </source>
</evidence>
<dbReference type="OrthoDB" id="2618249at2759"/>
<dbReference type="AlphaFoldDB" id="A0A165J1F0"/>